<dbReference type="RefSeq" id="WP_246107671.1">
    <property type="nucleotide sequence ID" value="NZ_VFPP01000001.1"/>
</dbReference>
<dbReference type="Pfam" id="PF00731">
    <property type="entry name" value="AIRC"/>
    <property type="match status" value="1"/>
</dbReference>
<dbReference type="GO" id="GO:0016787">
    <property type="term" value="F:hydrolase activity"/>
    <property type="evidence" value="ECO:0007669"/>
    <property type="project" value="InterPro"/>
</dbReference>
<dbReference type="SUPFAM" id="SSF110738">
    <property type="entry name" value="Glycerate kinase I"/>
    <property type="match status" value="1"/>
</dbReference>
<proteinExistence type="inferred from homology"/>
<comment type="similarity">
    <text evidence="1">Belongs to the glycerate kinase type-1 family.</text>
</comment>
<dbReference type="SUPFAM" id="SSF52255">
    <property type="entry name" value="N5-CAIR mutase (phosphoribosylaminoimidazole carboxylase, PurE)"/>
    <property type="match status" value="1"/>
</dbReference>
<keyword evidence="3 5" id="KW-0418">Kinase</keyword>
<dbReference type="InterPro" id="IPR004381">
    <property type="entry name" value="Glycerate_kinase"/>
</dbReference>
<evidence type="ECO:0000256" key="2">
    <source>
        <dbReference type="ARBA" id="ARBA00022679"/>
    </source>
</evidence>
<dbReference type="EMBL" id="VFPP01000001">
    <property type="protein sequence ID" value="TQM79144.1"/>
    <property type="molecule type" value="Genomic_DNA"/>
</dbReference>
<dbReference type="GO" id="GO:0006189">
    <property type="term" value="P:'de novo' IMP biosynthetic process"/>
    <property type="evidence" value="ECO:0007669"/>
    <property type="project" value="InterPro"/>
</dbReference>
<dbReference type="PANTHER" id="PTHR21599">
    <property type="entry name" value="GLYCERATE KINASE"/>
    <property type="match status" value="1"/>
</dbReference>
<evidence type="ECO:0000313" key="6">
    <source>
        <dbReference type="Proteomes" id="UP000316628"/>
    </source>
</evidence>
<sequence>MNGTVLVCLDKFRGSLTAAQACAAVSDGVVDAGGHAVAMPVADGGEGTVDALVRAGYDEVCVEVTGPTGEPVRAAFAVRGDRAVVELAQASGLDVLPDGWLAPLTADTYGTGELIRAALDRGCRDLVLAVGGSATTDGGAGLLRALGARVTTASDQPVGPGGGALTGTAHVDLSRLDPRLARARVTLASDVDNPLTGPDGAAAVFAPQKGATPRDVDVLERGLRRFAAAMAAATGRDRSGEPGAGAAGGTGFAALAALNARRTSGADFVLREIGVEHALRDASLVVVGEGRFDEQSLRGKAPFAVAEAARRRGVPVVVVAGSVGLTAERLRDLGVVAAWSLLERAGDLDTAMGKASALLREAGSDLVTRGPGTTGPAVVDLGFARVDVAREARQGLPEVVYGSGKTPEQVIAIVRTLLRHNDGPVLATRVDRDVAASVLAAVPDGSYDGAARLLVWRPAPSTGFGVVVAAAGTADLPVAREAAAVAAATGLDVTTVTDVGVAGLHRLLAEQDRLRAADTVIVVAGMEGALASAIGGLVACPVVAVPTSTGYGAGLDGITALLAMHASCAAGITVVNIDSGFGAAMAAFRLARVAGRTT</sequence>
<evidence type="ECO:0000313" key="5">
    <source>
        <dbReference type="EMBL" id="TQM79144.1"/>
    </source>
</evidence>
<name>A0A543J8M1_9PSEU</name>
<keyword evidence="6" id="KW-1185">Reference proteome</keyword>
<dbReference type="NCBIfam" id="TIGR00045">
    <property type="entry name" value="glycerate kinase"/>
    <property type="match status" value="1"/>
</dbReference>
<dbReference type="Gene3D" id="3.40.50.10350">
    <property type="entry name" value="Glycerate kinase, domain 1"/>
    <property type="match status" value="1"/>
</dbReference>
<reference evidence="5 6" key="1">
    <citation type="submission" date="2019-06" db="EMBL/GenBank/DDBJ databases">
        <title>Sequencing the genomes of 1000 actinobacteria strains.</title>
        <authorList>
            <person name="Klenk H.-P."/>
        </authorList>
    </citation>
    <scope>NUCLEOTIDE SEQUENCE [LARGE SCALE GENOMIC DNA]</scope>
    <source>
        <strain evidence="5 6">DSM 45456</strain>
    </source>
</reference>
<gene>
    <name evidence="5" type="ORF">FHX81_1439</name>
</gene>
<evidence type="ECO:0000256" key="3">
    <source>
        <dbReference type="ARBA" id="ARBA00022777"/>
    </source>
</evidence>
<dbReference type="Gene3D" id="3.90.1510.10">
    <property type="entry name" value="Glycerate kinase, domain 2"/>
    <property type="match status" value="1"/>
</dbReference>
<keyword evidence="2" id="KW-0808">Transferase</keyword>
<dbReference type="Gene3D" id="3.40.50.1970">
    <property type="match status" value="1"/>
</dbReference>
<dbReference type="Pfam" id="PF02595">
    <property type="entry name" value="Gly_kinase"/>
    <property type="match status" value="1"/>
</dbReference>
<dbReference type="AlphaFoldDB" id="A0A543J8M1"/>
<dbReference type="InterPro" id="IPR018193">
    <property type="entry name" value="Glyc_kinase_flavodox-like_fold"/>
</dbReference>
<feature type="domain" description="PurE" evidence="4">
    <location>
        <begin position="466"/>
        <end position="596"/>
    </location>
</feature>
<protein>
    <submittedName>
        <fullName evidence="5">Glycerate kinase</fullName>
    </submittedName>
</protein>
<evidence type="ECO:0000259" key="4">
    <source>
        <dbReference type="SMART" id="SM01001"/>
    </source>
</evidence>
<dbReference type="PANTHER" id="PTHR21599:SF0">
    <property type="entry name" value="GLYCERATE KINASE"/>
    <property type="match status" value="1"/>
</dbReference>
<comment type="caution">
    <text evidence="5">The sequence shown here is derived from an EMBL/GenBank/DDBJ whole genome shotgun (WGS) entry which is preliminary data.</text>
</comment>
<dbReference type="InterPro" id="IPR018197">
    <property type="entry name" value="Glycerate_kinase_RE-like"/>
</dbReference>
<dbReference type="Proteomes" id="UP000316628">
    <property type="component" value="Unassembled WGS sequence"/>
</dbReference>
<organism evidence="5 6">
    <name type="scientific">Saccharothrix saharensis</name>
    <dbReference type="NCBI Taxonomy" id="571190"/>
    <lineage>
        <taxon>Bacteria</taxon>
        <taxon>Bacillati</taxon>
        <taxon>Actinomycetota</taxon>
        <taxon>Actinomycetes</taxon>
        <taxon>Pseudonocardiales</taxon>
        <taxon>Pseudonocardiaceae</taxon>
        <taxon>Saccharothrix</taxon>
    </lineage>
</organism>
<dbReference type="SMART" id="SM01001">
    <property type="entry name" value="AIRC"/>
    <property type="match status" value="1"/>
</dbReference>
<dbReference type="InterPro" id="IPR039476">
    <property type="entry name" value="P2CMN_synthase_LarB"/>
</dbReference>
<accession>A0A543J8M1</accession>
<dbReference type="InterPro" id="IPR036129">
    <property type="entry name" value="Glycerate_kinase_sf"/>
</dbReference>
<evidence type="ECO:0000256" key="1">
    <source>
        <dbReference type="ARBA" id="ARBA00006284"/>
    </source>
</evidence>
<dbReference type="InterPro" id="IPR000031">
    <property type="entry name" value="PurE_dom"/>
</dbReference>
<dbReference type="NCBIfam" id="NF033503">
    <property type="entry name" value="LarB"/>
    <property type="match status" value="1"/>
</dbReference>
<dbReference type="GO" id="GO:0031388">
    <property type="term" value="P:organic acid phosphorylation"/>
    <property type="evidence" value="ECO:0007669"/>
    <property type="project" value="InterPro"/>
</dbReference>
<dbReference type="GO" id="GO:0008887">
    <property type="term" value="F:glycerate kinase activity"/>
    <property type="evidence" value="ECO:0007669"/>
    <property type="project" value="InterPro"/>
</dbReference>